<protein>
    <submittedName>
        <fullName evidence="7">Uncharacterized protein LOC106153243</fullName>
    </submittedName>
</protein>
<feature type="compositionally biased region" description="Low complexity" evidence="3">
    <location>
        <begin position="570"/>
        <end position="585"/>
    </location>
</feature>
<dbReference type="Pfam" id="PF00264">
    <property type="entry name" value="Tyrosinase"/>
    <property type="match status" value="1"/>
</dbReference>
<dbReference type="OrthoDB" id="6132182at2759"/>
<evidence type="ECO:0000313" key="6">
    <source>
        <dbReference type="Proteomes" id="UP000085678"/>
    </source>
</evidence>
<evidence type="ECO:0000259" key="4">
    <source>
        <dbReference type="PROSITE" id="PS00497"/>
    </source>
</evidence>
<dbReference type="PANTHER" id="PTHR11474">
    <property type="entry name" value="TYROSINASE FAMILY MEMBER"/>
    <property type="match status" value="1"/>
</dbReference>
<keyword evidence="1" id="KW-0479">Metal-binding</keyword>
<feature type="compositionally biased region" description="Polar residues" evidence="3">
    <location>
        <begin position="586"/>
        <end position="599"/>
    </location>
</feature>
<name>A0A1S3H960_LINAN</name>
<dbReference type="PROSITE" id="PS00498">
    <property type="entry name" value="TYROSINASE_2"/>
    <property type="match status" value="1"/>
</dbReference>
<feature type="domain" description="Tyrosinase copper-binding" evidence="4">
    <location>
        <begin position="251"/>
        <end position="268"/>
    </location>
</feature>
<dbReference type="InterPro" id="IPR050316">
    <property type="entry name" value="Tyrosinase/Hemocyanin"/>
</dbReference>
<dbReference type="STRING" id="7574.A0A1S3H960"/>
<dbReference type="InterPro" id="IPR008922">
    <property type="entry name" value="Di-copper_centre_dom_sf"/>
</dbReference>
<evidence type="ECO:0000256" key="2">
    <source>
        <dbReference type="ARBA" id="ARBA00023008"/>
    </source>
</evidence>
<gene>
    <name evidence="7" type="primary">LOC106153243</name>
</gene>
<sequence length="707" mass="80293">MQQLGISFWTMPFIVQKLPLLSSWTHGAALLQLLVLLLATDHYVKGSDQSGQWQCPVQDPYQVISEADRFVCCNMYMDWMKKSKEKFSFYPTPKIQRWFQHLGMKQHRQTVQQPKRARYARQAPRRIFPPLPFSLPPPPPNFLQNIRSRITQGQDGIGNRISRFPGGDNTDTVNRASSNARANAFLLQRGANNVADPVRLHYREEYRSLTKEKRDRFHRALNRLKNSFVDGVREYDIFVGYHRANLSPGAHFGPAFLPFHRELLFRLERALQRFDPDVALPYWNSTMDEGLENAEDSIMWTEEFAGNGYGNVTTGPFANWPTRFATEGINVLFRNLTYGFEQRPFPGLMADDGIPDSATRFRDITFYVDSTFELNHGKTHNWVGGQMIDLENSPGDPVFFLHHAFIDCAWEEFRERQKANGIDPRFDYPNDTVALGVNQTPPPGVAQITSLETSYQRFEDRMLPFEITNGDGLANEYTEHFYKCSSSSNDCPCTSPYLFCDSSSGPSTCRPRLRVGAKCTRYMMMDACYNSMCCYIDGSSSEAVCRSFCPPYARPTETPGPISTTAQAEITTDPPITITGTPPNTASTSRQPPTSQRTTGVIFRPPRPRARGQQTNSNRERPAPQPVTTTSPSGDKSDNRPFVFPNFIRNVNNFFSPIRIRPGNLFTQGSFLPLPFRPGFPSFIAGGQDAASDEDSVRQRRQLQNRE</sequence>
<proteinExistence type="predicted"/>
<dbReference type="PROSITE" id="PS00497">
    <property type="entry name" value="TYROSINASE_1"/>
    <property type="match status" value="1"/>
</dbReference>
<dbReference type="GO" id="GO:0016491">
    <property type="term" value="F:oxidoreductase activity"/>
    <property type="evidence" value="ECO:0007669"/>
    <property type="project" value="InterPro"/>
</dbReference>
<dbReference type="KEGG" id="lak:106153243"/>
<keyword evidence="6" id="KW-1185">Reference proteome</keyword>
<dbReference type="AlphaFoldDB" id="A0A1S3H960"/>
<keyword evidence="2" id="KW-0186">Copper</keyword>
<dbReference type="RefSeq" id="XP_013382548.1">
    <property type="nucleotide sequence ID" value="XM_013527094.1"/>
</dbReference>
<dbReference type="SUPFAM" id="SSF48056">
    <property type="entry name" value="Di-copper centre-containing domain"/>
    <property type="match status" value="1"/>
</dbReference>
<feature type="domain" description="Tyrosinase copper-binding" evidence="5">
    <location>
        <begin position="396"/>
        <end position="407"/>
    </location>
</feature>
<dbReference type="PRINTS" id="PR00092">
    <property type="entry name" value="TYROSINASE"/>
</dbReference>
<organism evidence="6 7">
    <name type="scientific">Lingula anatina</name>
    <name type="common">Brachiopod</name>
    <name type="synonym">Lingula unguis</name>
    <dbReference type="NCBI Taxonomy" id="7574"/>
    <lineage>
        <taxon>Eukaryota</taxon>
        <taxon>Metazoa</taxon>
        <taxon>Spiralia</taxon>
        <taxon>Lophotrochozoa</taxon>
        <taxon>Brachiopoda</taxon>
        <taxon>Linguliformea</taxon>
        <taxon>Lingulata</taxon>
        <taxon>Lingulida</taxon>
        <taxon>Linguloidea</taxon>
        <taxon>Lingulidae</taxon>
        <taxon>Lingula</taxon>
    </lineage>
</organism>
<evidence type="ECO:0000256" key="1">
    <source>
        <dbReference type="ARBA" id="ARBA00022723"/>
    </source>
</evidence>
<dbReference type="Gene3D" id="1.10.1280.10">
    <property type="entry name" value="Di-copper center containing domain from catechol oxidase"/>
    <property type="match status" value="1"/>
</dbReference>
<dbReference type="GeneID" id="106153243"/>
<evidence type="ECO:0000256" key="3">
    <source>
        <dbReference type="SAM" id="MobiDB-lite"/>
    </source>
</evidence>
<reference evidence="7" key="1">
    <citation type="submission" date="2025-08" db="UniProtKB">
        <authorList>
            <consortium name="RefSeq"/>
        </authorList>
    </citation>
    <scope>IDENTIFICATION</scope>
    <source>
        <tissue evidence="7">Gonads</tissue>
    </source>
</reference>
<dbReference type="Proteomes" id="UP000085678">
    <property type="component" value="Unplaced"/>
</dbReference>
<feature type="region of interest" description="Disordered" evidence="3">
    <location>
        <begin position="686"/>
        <end position="707"/>
    </location>
</feature>
<accession>A0A1S3H960</accession>
<dbReference type="PANTHER" id="PTHR11474:SF126">
    <property type="entry name" value="TYROSINASE-LIKE PROTEIN TYR-1-RELATED"/>
    <property type="match status" value="1"/>
</dbReference>
<dbReference type="InterPro" id="IPR002227">
    <property type="entry name" value="Tyrosinase_Cu-bd"/>
</dbReference>
<evidence type="ECO:0000313" key="7">
    <source>
        <dbReference type="RefSeq" id="XP_013382548.1"/>
    </source>
</evidence>
<feature type="region of interest" description="Disordered" evidence="3">
    <location>
        <begin position="556"/>
        <end position="641"/>
    </location>
</feature>
<dbReference type="InParanoid" id="A0A1S3H960"/>
<evidence type="ECO:0000259" key="5">
    <source>
        <dbReference type="PROSITE" id="PS00498"/>
    </source>
</evidence>
<dbReference type="GO" id="GO:0046872">
    <property type="term" value="F:metal ion binding"/>
    <property type="evidence" value="ECO:0007669"/>
    <property type="project" value="UniProtKB-KW"/>
</dbReference>